<gene>
    <name evidence="2" type="ORF">HGMM_F28H07C08</name>
</gene>
<organism evidence="2">
    <name type="scientific">uncultured Acetothermia bacterium</name>
    <dbReference type="NCBI Taxonomy" id="236499"/>
    <lineage>
        <taxon>Bacteria</taxon>
        <taxon>Candidatus Bipolaricaulota</taxon>
        <taxon>environmental samples</taxon>
    </lineage>
</organism>
<proteinExistence type="predicted"/>
<feature type="coiled-coil region" evidence="1">
    <location>
        <begin position="11"/>
        <end position="41"/>
    </location>
</feature>
<sequence>MVLYIRWQVMLQEVLERLAQVEKAIQELKEQIARCAEAQSIPRTSLYGIWKGKFPDDLDVDKELADIRKGWRSRLQEHV</sequence>
<name>H5SH98_9BACT</name>
<reference evidence="2" key="2">
    <citation type="journal article" date="2012" name="PLoS ONE">
        <title>A Deeply Branching Thermophilic Bacterium with an Ancient Acetyl-CoA Pathway Dominates a Subsurface Ecosystem.</title>
        <authorList>
            <person name="Takami H."/>
            <person name="Noguchi H."/>
            <person name="Takaki Y."/>
            <person name="Uchiyama I."/>
            <person name="Toyoda A."/>
            <person name="Nishi S."/>
            <person name="Chee G.-J."/>
            <person name="Arai W."/>
            <person name="Nunoura T."/>
            <person name="Itoh T."/>
            <person name="Hattori M."/>
            <person name="Takai K."/>
        </authorList>
    </citation>
    <scope>NUCLEOTIDE SEQUENCE</scope>
</reference>
<keyword evidence="1" id="KW-0175">Coiled coil</keyword>
<evidence type="ECO:0000256" key="1">
    <source>
        <dbReference type="SAM" id="Coils"/>
    </source>
</evidence>
<accession>H5SH98</accession>
<dbReference type="EMBL" id="AP011720">
    <property type="protein sequence ID" value="BAL55534.1"/>
    <property type="molecule type" value="Genomic_DNA"/>
</dbReference>
<reference evidence="2" key="1">
    <citation type="journal article" date="2005" name="Environ. Microbiol.">
        <title>Genetic and functional properties of uncultivated thermophilic crenarchaeotes from a subsurface gold mine as revealed by analysis of genome fragments.</title>
        <authorList>
            <person name="Nunoura T."/>
            <person name="Hirayama H."/>
            <person name="Takami H."/>
            <person name="Oida H."/>
            <person name="Nishi S."/>
            <person name="Shimamura S."/>
            <person name="Suzuki Y."/>
            <person name="Inagaki F."/>
            <person name="Takai K."/>
            <person name="Nealson K.H."/>
            <person name="Horikoshi K."/>
        </authorList>
    </citation>
    <scope>NUCLEOTIDE SEQUENCE</scope>
</reference>
<evidence type="ECO:0000313" key="2">
    <source>
        <dbReference type="EMBL" id="BAL55534.1"/>
    </source>
</evidence>
<protein>
    <submittedName>
        <fullName evidence="2">Uncharacterized protein</fullName>
    </submittedName>
</protein>
<dbReference type="AlphaFoldDB" id="H5SH98"/>